<dbReference type="Pfam" id="PF00990">
    <property type="entry name" value="GGDEF"/>
    <property type="match status" value="1"/>
</dbReference>
<proteinExistence type="predicted"/>
<name>A0A7S8CDR3_9BACI</name>
<dbReference type="RefSeq" id="WP_239672797.1">
    <property type="nucleotide sequence ID" value="NZ_CP049742.1"/>
</dbReference>
<feature type="coiled-coil region" evidence="1">
    <location>
        <begin position="22"/>
        <end position="63"/>
    </location>
</feature>
<organism evidence="3 4">
    <name type="scientific">Mangrovibacillus cuniculi</name>
    <dbReference type="NCBI Taxonomy" id="2593652"/>
    <lineage>
        <taxon>Bacteria</taxon>
        <taxon>Bacillati</taxon>
        <taxon>Bacillota</taxon>
        <taxon>Bacilli</taxon>
        <taxon>Bacillales</taxon>
        <taxon>Bacillaceae</taxon>
        <taxon>Mangrovibacillus</taxon>
    </lineage>
</organism>
<dbReference type="InterPro" id="IPR043128">
    <property type="entry name" value="Rev_trsase/Diguanyl_cyclase"/>
</dbReference>
<dbReference type="SUPFAM" id="SSF55073">
    <property type="entry name" value="Nucleotide cyclase"/>
    <property type="match status" value="1"/>
</dbReference>
<dbReference type="CDD" id="cd01949">
    <property type="entry name" value="GGDEF"/>
    <property type="match status" value="1"/>
</dbReference>
<gene>
    <name evidence="3" type="ORF">G8O30_14845</name>
</gene>
<dbReference type="AlphaFoldDB" id="A0A7S8CDR3"/>
<dbReference type="PROSITE" id="PS50887">
    <property type="entry name" value="GGDEF"/>
    <property type="match status" value="1"/>
</dbReference>
<evidence type="ECO:0000259" key="2">
    <source>
        <dbReference type="PROSITE" id="PS50887"/>
    </source>
</evidence>
<dbReference type="InterPro" id="IPR052163">
    <property type="entry name" value="DGC-Regulatory_Protein"/>
</dbReference>
<evidence type="ECO:0000313" key="3">
    <source>
        <dbReference type="EMBL" id="QPC48115.1"/>
    </source>
</evidence>
<accession>A0A7S8CDR3</accession>
<dbReference type="FunFam" id="3.30.70.270:FF:000001">
    <property type="entry name" value="Diguanylate cyclase domain protein"/>
    <property type="match status" value="1"/>
</dbReference>
<dbReference type="PANTHER" id="PTHR46663:SF2">
    <property type="entry name" value="GGDEF DOMAIN-CONTAINING PROTEIN"/>
    <property type="match status" value="1"/>
</dbReference>
<sequence>MGLEIFIAVLLFSSILFNILQMMNAKNKIDQLQQEKSQLEIDNATYQRTNEILEEQLEQFSVKIFRIPINERLPLSSLPFRLIAEDVQNYEAMWDNIALKSFDRFTFQTNEGRWIEFQTSLFKGDYIDVLVQDITEQKQKELHYRQLAYYDELTELPNRSMLYRHLTKVLSRAKRKNRTVAAMFLDLDGFKEVNDTLGHDGGDELLKEVARRLDATIREEDFVCRLAGDEFIIVIEETCPEEINQLAARIIEVLYSPYQILPSSLSLSTSIGIALFPNNATNMEEILVHADKAMYIAKNNGKNRFEFYQNSVLEDENDGGKSIMEKFFGIFSTK</sequence>
<dbReference type="EMBL" id="CP049742">
    <property type="protein sequence ID" value="QPC48115.1"/>
    <property type="molecule type" value="Genomic_DNA"/>
</dbReference>
<dbReference type="Gene3D" id="3.30.70.270">
    <property type="match status" value="1"/>
</dbReference>
<dbReference type="NCBIfam" id="TIGR00254">
    <property type="entry name" value="GGDEF"/>
    <property type="match status" value="1"/>
</dbReference>
<dbReference type="KEGG" id="mcui:G8O30_14845"/>
<evidence type="ECO:0000256" key="1">
    <source>
        <dbReference type="SAM" id="Coils"/>
    </source>
</evidence>
<protein>
    <submittedName>
        <fullName evidence="3">GGDEF domain-containing protein</fullName>
    </submittedName>
</protein>
<dbReference type="InterPro" id="IPR029787">
    <property type="entry name" value="Nucleotide_cyclase"/>
</dbReference>
<evidence type="ECO:0000313" key="4">
    <source>
        <dbReference type="Proteomes" id="UP000593626"/>
    </source>
</evidence>
<keyword evidence="1" id="KW-0175">Coiled coil</keyword>
<keyword evidence="4" id="KW-1185">Reference proteome</keyword>
<dbReference type="Proteomes" id="UP000593626">
    <property type="component" value="Chromosome"/>
</dbReference>
<dbReference type="SMART" id="SM00267">
    <property type="entry name" value="GGDEF"/>
    <property type="match status" value="1"/>
</dbReference>
<feature type="domain" description="GGDEF" evidence="2">
    <location>
        <begin position="178"/>
        <end position="310"/>
    </location>
</feature>
<dbReference type="PANTHER" id="PTHR46663">
    <property type="entry name" value="DIGUANYLATE CYCLASE DGCT-RELATED"/>
    <property type="match status" value="1"/>
</dbReference>
<dbReference type="InterPro" id="IPR000160">
    <property type="entry name" value="GGDEF_dom"/>
</dbReference>
<reference evidence="3 4" key="1">
    <citation type="submission" date="2019-07" db="EMBL/GenBank/DDBJ databases">
        <title>Genome sequence of 2 isolates from Red Sea Mangroves.</title>
        <authorList>
            <person name="Sefrji F."/>
            <person name="Michoud G."/>
            <person name="Merlino G."/>
            <person name="Daffonchio D."/>
        </authorList>
    </citation>
    <scope>NUCLEOTIDE SEQUENCE [LARGE SCALE GENOMIC DNA]</scope>
    <source>
        <strain evidence="3 4">R1DC41</strain>
    </source>
</reference>